<feature type="signal peptide" evidence="5">
    <location>
        <begin position="1"/>
        <end position="27"/>
    </location>
</feature>
<dbReference type="AlphaFoldDB" id="C3W335"/>
<accession>C3W335</accession>
<dbReference type="InterPro" id="IPR016140">
    <property type="entry name" value="Bifunc_inhib/LTP/seed_store"/>
</dbReference>
<dbReference type="InterPro" id="IPR000528">
    <property type="entry name" value="Plant_nsLTP"/>
</dbReference>
<dbReference type="PANTHER" id="PTHR33076">
    <property type="entry name" value="NON-SPECIFIC LIPID-TRANSFER PROTEIN 2-RELATED"/>
    <property type="match status" value="1"/>
</dbReference>
<evidence type="ECO:0000256" key="4">
    <source>
        <dbReference type="RuleBase" id="RU000628"/>
    </source>
</evidence>
<evidence type="ECO:0000256" key="2">
    <source>
        <dbReference type="ARBA" id="ARBA00022448"/>
    </source>
</evidence>
<dbReference type="EMBL" id="FJ904082">
    <property type="protein sequence ID" value="ACQ42221.1"/>
    <property type="molecule type" value="mRNA"/>
</dbReference>
<dbReference type="SUPFAM" id="SSF47699">
    <property type="entry name" value="Bifunctional inhibitor/lipid-transfer protein/seed storage 2S albumin"/>
    <property type="match status" value="1"/>
</dbReference>
<feature type="domain" description="Bifunctional inhibitor/plant lipid transfer protein/seed storage helical" evidence="6">
    <location>
        <begin position="31"/>
        <end position="115"/>
    </location>
</feature>
<reference evidence="7" key="1">
    <citation type="submission" date="2009-04" db="EMBL/GenBank/DDBJ databases">
        <authorList>
            <person name="Sui S."/>
            <person name="Yu G."/>
            <person name="Liu Q."/>
            <person name="Ma J."/>
        </authorList>
    </citation>
    <scope>NUCLEOTIDE SEQUENCE</scope>
    <source>
        <tissue evidence="7">Flower</tissue>
    </source>
</reference>
<organism evidence="7">
    <name type="scientific">Chimonanthus praecox</name>
    <dbReference type="NCBI Taxonomy" id="13419"/>
    <lineage>
        <taxon>Eukaryota</taxon>
        <taxon>Viridiplantae</taxon>
        <taxon>Streptophyta</taxon>
        <taxon>Embryophyta</taxon>
        <taxon>Tracheophyta</taxon>
        <taxon>Spermatophyta</taxon>
        <taxon>Magnoliopsida</taxon>
        <taxon>Magnoliidae</taxon>
        <taxon>Laurales</taxon>
        <taxon>Calycanthaceae</taxon>
        <taxon>Chimonanthus</taxon>
    </lineage>
</organism>
<dbReference type="Pfam" id="PF00234">
    <property type="entry name" value="Tryp_alpha_amyl"/>
    <property type="match status" value="1"/>
</dbReference>
<sequence length="119" mass="11911">MGRSMISVLAFVVMVTGALMVTPYVEAALTCGTVTSALSPCITYVRNGGSVPASCCQGVAALNSAAKTTADRQAACSCLKSALSSVSGIQPSLASSLPGKCGVSIPYQISPSTDCSKVK</sequence>
<evidence type="ECO:0000259" key="6">
    <source>
        <dbReference type="SMART" id="SM00499"/>
    </source>
</evidence>
<feature type="chain" id="PRO_5002933430" description="Non-specific lipid-transfer protein" evidence="5">
    <location>
        <begin position="28"/>
        <end position="119"/>
    </location>
</feature>
<keyword evidence="4" id="KW-0446">Lipid-binding</keyword>
<reference evidence="7" key="2">
    <citation type="submission" date="2009-05" db="EMBL/GenBank/DDBJ databases">
        <title>Characterization of novel nsLTP genes and their responses to abiotic stresses in Chimonanthus praecox (L.) Link.</title>
        <authorList>
            <person name="Liu Q."/>
        </authorList>
    </citation>
    <scope>NUCLEOTIDE SEQUENCE</scope>
    <source>
        <tissue evidence="7">Flower</tissue>
    </source>
</reference>
<dbReference type="CDD" id="cd01960">
    <property type="entry name" value="nsLTP1"/>
    <property type="match status" value="1"/>
</dbReference>
<dbReference type="InterPro" id="IPR036312">
    <property type="entry name" value="Bifun_inhib/LTP/seed_sf"/>
</dbReference>
<protein>
    <recommendedName>
        <fullName evidence="4">Non-specific lipid-transfer protein</fullName>
    </recommendedName>
</protein>
<comment type="function">
    <text evidence="4">Plant non-specific lipid-transfer proteins transfer phospholipids as well as galactolipids across membranes. May play a role in wax or cutin deposition in the cell walls of expanding epidermal cells and certain secretory tissues.</text>
</comment>
<dbReference type="GO" id="GO:0006869">
    <property type="term" value="P:lipid transport"/>
    <property type="evidence" value="ECO:0007669"/>
    <property type="project" value="InterPro"/>
</dbReference>
<keyword evidence="3" id="KW-1015">Disulfide bond</keyword>
<dbReference type="Gene3D" id="1.10.110.10">
    <property type="entry name" value="Plant lipid-transfer and hydrophobic proteins"/>
    <property type="match status" value="1"/>
</dbReference>
<dbReference type="PRINTS" id="PR00382">
    <property type="entry name" value="LIPIDTRNSFER"/>
</dbReference>
<comment type="similarity">
    <text evidence="1 4">Belongs to the plant LTP family.</text>
</comment>
<dbReference type="FunFam" id="1.10.110.10:FF:000002">
    <property type="entry name" value="Non-specific lipid-transfer protein"/>
    <property type="match status" value="1"/>
</dbReference>
<dbReference type="PROSITE" id="PS00597">
    <property type="entry name" value="PLANT_LTP"/>
    <property type="match status" value="1"/>
</dbReference>
<proteinExistence type="evidence at transcript level"/>
<name>C3W335_9MAGN</name>
<keyword evidence="2 4" id="KW-0813">Transport</keyword>
<keyword evidence="5" id="KW-0732">Signal</keyword>
<evidence type="ECO:0000256" key="5">
    <source>
        <dbReference type="SAM" id="SignalP"/>
    </source>
</evidence>
<evidence type="ECO:0000256" key="3">
    <source>
        <dbReference type="ARBA" id="ARBA00023157"/>
    </source>
</evidence>
<dbReference type="SMART" id="SM00499">
    <property type="entry name" value="AAI"/>
    <property type="match status" value="1"/>
</dbReference>
<dbReference type="GO" id="GO:0008289">
    <property type="term" value="F:lipid binding"/>
    <property type="evidence" value="ECO:0007669"/>
    <property type="project" value="UniProtKB-KW"/>
</dbReference>
<evidence type="ECO:0000313" key="7">
    <source>
        <dbReference type="EMBL" id="ACQ42221.1"/>
    </source>
</evidence>
<evidence type="ECO:0000256" key="1">
    <source>
        <dbReference type="ARBA" id="ARBA00009748"/>
    </source>
</evidence>